<keyword evidence="1" id="KW-0808">Transferase</keyword>
<keyword evidence="2" id="KW-1185">Reference proteome</keyword>
<proteinExistence type="predicted"/>
<evidence type="ECO:0000313" key="1">
    <source>
        <dbReference type="EMBL" id="KAJ4724783.1"/>
    </source>
</evidence>
<comment type="caution">
    <text evidence="1">The sequence shown here is derived from an EMBL/GenBank/DDBJ whole genome shotgun (WGS) entry which is preliminary data.</text>
</comment>
<accession>A0ACC1YNR5</accession>
<evidence type="ECO:0000313" key="2">
    <source>
        <dbReference type="Proteomes" id="UP001164539"/>
    </source>
</evidence>
<gene>
    <name evidence="1" type="ORF">OWV82_003729</name>
</gene>
<organism evidence="1 2">
    <name type="scientific">Melia azedarach</name>
    <name type="common">Chinaberry tree</name>
    <dbReference type="NCBI Taxonomy" id="155640"/>
    <lineage>
        <taxon>Eukaryota</taxon>
        <taxon>Viridiplantae</taxon>
        <taxon>Streptophyta</taxon>
        <taxon>Embryophyta</taxon>
        <taxon>Tracheophyta</taxon>
        <taxon>Spermatophyta</taxon>
        <taxon>Magnoliopsida</taxon>
        <taxon>eudicotyledons</taxon>
        <taxon>Gunneridae</taxon>
        <taxon>Pentapetalae</taxon>
        <taxon>rosids</taxon>
        <taxon>malvids</taxon>
        <taxon>Sapindales</taxon>
        <taxon>Meliaceae</taxon>
        <taxon>Melia</taxon>
    </lineage>
</organism>
<keyword evidence="1" id="KW-0548">Nucleotidyltransferase</keyword>
<keyword evidence="1" id="KW-0239">DNA-directed DNA polymerase</keyword>
<protein>
    <submittedName>
        <fullName evidence="1">DNA-directed DNA polymerase</fullName>
    </submittedName>
</protein>
<name>A0ACC1YNR5_MELAZ</name>
<reference evidence="1 2" key="1">
    <citation type="journal article" date="2023" name="Science">
        <title>Complex scaffold remodeling in plant triterpene biosynthesis.</title>
        <authorList>
            <person name="De La Pena R."/>
            <person name="Hodgson H."/>
            <person name="Liu J.C."/>
            <person name="Stephenson M.J."/>
            <person name="Martin A.C."/>
            <person name="Owen C."/>
            <person name="Harkess A."/>
            <person name="Leebens-Mack J."/>
            <person name="Jimenez L.E."/>
            <person name="Osbourn A."/>
            <person name="Sattely E.S."/>
        </authorList>
    </citation>
    <scope>NUCLEOTIDE SEQUENCE [LARGE SCALE GENOMIC DNA]</scope>
    <source>
        <strain evidence="2">cv. JPN11</strain>
        <tissue evidence="1">Leaf</tissue>
    </source>
</reference>
<dbReference type="EMBL" id="CM051395">
    <property type="protein sequence ID" value="KAJ4724783.1"/>
    <property type="molecule type" value="Genomic_DNA"/>
</dbReference>
<sequence>MEIRNRFNKNEVRLDNMETHMVNIGANVKSSEVHVGQLATSIKSLYSGKSLSETEVNPIEQCMVITLRSGKELEPLKCKENEAMDNKMKESEVIRKKVAKEVLKEVSKPHGISFPDNPPIITPPFPFSHRFQKKKLDDQFSKFLEMFKKLYVNIPFANALEQIPNYLKFMKEVISKKQHLEEYEMVKLTEECSSLIQRTLPKKEKDSGTFIIPCTIGKSNFERALCDLGASFNLMSLLTFRRLGLGEVKPTTISL</sequence>
<dbReference type="Proteomes" id="UP001164539">
    <property type="component" value="Chromosome 2"/>
</dbReference>